<keyword evidence="2" id="KW-1185">Reference proteome</keyword>
<reference evidence="1" key="1">
    <citation type="submission" date="2019-02" db="EMBL/GenBank/DDBJ databases">
        <title>Genome of the parasitoid wasp Diachasma alloeum, an emerging model for ecological speciation and transitions to asexual reproduction.</title>
        <authorList>
            <person name="Robertson H.M."/>
            <person name="Walden K.K."/>
            <person name="Tvedte E.S."/>
            <person name="Hood G.R."/>
            <person name="Feder J.L."/>
            <person name="Forbes A.A."/>
            <person name="Logsdon J.M."/>
            <person name="Mcelroy K.E."/>
        </authorList>
    </citation>
    <scope>NUCLEOTIDE SEQUENCE [LARGE SCALE GENOMIC DNA]</scope>
    <source>
        <strain evidence="1">Michigan</strain>
    </source>
</reference>
<dbReference type="InterPro" id="IPR028082">
    <property type="entry name" value="Peripla_BP_I"/>
</dbReference>
<dbReference type="SUPFAM" id="SSF53822">
    <property type="entry name" value="Periplasmic binding protein-like I"/>
    <property type="match status" value="1"/>
</dbReference>
<feature type="non-terminal residue" evidence="1">
    <location>
        <position position="413"/>
    </location>
</feature>
<dbReference type="Gene3D" id="3.40.50.2300">
    <property type="match status" value="2"/>
</dbReference>
<keyword evidence="1" id="KW-0675">Receptor</keyword>
<name>A0A4E0S3W1_9HYME</name>
<proteinExistence type="predicted"/>
<dbReference type="EMBL" id="ML159099">
    <property type="protein sequence ID" value="THK33195.1"/>
    <property type="molecule type" value="Genomic_DNA"/>
</dbReference>
<accession>A0A4E0S3W1</accession>
<sequence>MTTLQNQCEKHQFRTQITTKHIDEAVWNIVINDEMNDVANRSVNNALKNIRDSHTDWLREVIIIQINGSDPHDTLDKICTAWDRAVRDGGHGVPDLVVDVTRSGFGAETVNSFTAAMGVPTLSTQFGQEGDLRHWRDLKEDQKGYLIQVLPPADLIPEAIRQLAITMNISNAAIMFDENFVMDHKYKSLLLNVPTRHVIVRTKEVGAIDAQLSQLRDLDIVNFFVLAKEEVLTAILDAAEAKNFTGRKYGWFALSLDEFIPKCECKNLSILFFQPQSTSFSQEQLGGLTSKGLLQPPLITAAFYYDVTRLAVQAMREATKNNLWPIDPQHITCDEFSGNNTPKRNFNFLEKLRNVNREVQFEQTYAGFHWGSKNGEHRANFTMKMSLAVIDDGNAISTNVLGEWPAGIDSPLK</sequence>
<evidence type="ECO:0000313" key="1">
    <source>
        <dbReference type="EMBL" id="THK33195.1"/>
    </source>
</evidence>
<organism evidence="1 2">
    <name type="scientific">Diachasma alloeum</name>
    <dbReference type="NCBI Taxonomy" id="454923"/>
    <lineage>
        <taxon>Eukaryota</taxon>
        <taxon>Metazoa</taxon>
        <taxon>Ecdysozoa</taxon>
        <taxon>Arthropoda</taxon>
        <taxon>Hexapoda</taxon>
        <taxon>Insecta</taxon>
        <taxon>Pterygota</taxon>
        <taxon>Neoptera</taxon>
        <taxon>Endopterygota</taxon>
        <taxon>Hymenoptera</taxon>
        <taxon>Apocrita</taxon>
        <taxon>Ichneumonoidea</taxon>
        <taxon>Braconidae</taxon>
        <taxon>Opiinae</taxon>
        <taxon>Diachasma</taxon>
    </lineage>
</organism>
<gene>
    <name evidence="1" type="primary">Ir25a</name>
    <name evidence="1" type="ORF">DALL_DALL000400</name>
</gene>
<dbReference type="AlphaFoldDB" id="A0A4E0S3W1"/>
<dbReference type="Proteomes" id="UP000297026">
    <property type="component" value="Unassembled WGS sequence"/>
</dbReference>
<evidence type="ECO:0000313" key="2">
    <source>
        <dbReference type="Proteomes" id="UP000297026"/>
    </source>
</evidence>
<protein>
    <submittedName>
        <fullName evidence="1">Ionotropic receptor 25a</fullName>
    </submittedName>
</protein>